<dbReference type="EMBL" id="MU005582">
    <property type="protein sequence ID" value="KAF2684180.1"/>
    <property type="molecule type" value="Genomic_DNA"/>
</dbReference>
<keyword evidence="3" id="KW-1185">Reference proteome</keyword>
<protein>
    <submittedName>
        <fullName evidence="2">Uncharacterized protein</fullName>
    </submittedName>
</protein>
<name>A0A6G1J1U5_9PLEO</name>
<feature type="region of interest" description="Disordered" evidence="1">
    <location>
        <begin position="1"/>
        <end position="45"/>
    </location>
</feature>
<evidence type="ECO:0000313" key="3">
    <source>
        <dbReference type="Proteomes" id="UP000799291"/>
    </source>
</evidence>
<evidence type="ECO:0000313" key="2">
    <source>
        <dbReference type="EMBL" id="KAF2684180.1"/>
    </source>
</evidence>
<feature type="compositionally biased region" description="Polar residues" evidence="1">
    <location>
        <begin position="27"/>
        <end position="39"/>
    </location>
</feature>
<proteinExistence type="predicted"/>
<organism evidence="2 3">
    <name type="scientific">Lentithecium fluviatile CBS 122367</name>
    <dbReference type="NCBI Taxonomy" id="1168545"/>
    <lineage>
        <taxon>Eukaryota</taxon>
        <taxon>Fungi</taxon>
        <taxon>Dikarya</taxon>
        <taxon>Ascomycota</taxon>
        <taxon>Pezizomycotina</taxon>
        <taxon>Dothideomycetes</taxon>
        <taxon>Pleosporomycetidae</taxon>
        <taxon>Pleosporales</taxon>
        <taxon>Massarineae</taxon>
        <taxon>Lentitheciaceae</taxon>
        <taxon>Lentithecium</taxon>
    </lineage>
</organism>
<dbReference type="Proteomes" id="UP000799291">
    <property type="component" value="Unassembled WGS sequence"/>
</dbReference>
<gene>
    <name evidence="2" type="ORF">K458DRAFT_431757</name>
</gene>
<accession>A0A6G1J1U5</accession>
<reference evidence="2" key="1">
    <citation type="journal article" date="2020" name="Stud. Mycol.">
        <title>101 Dothideomycetes genomes: a test case for predicting lifestyles and emergence of pathogens.</title>
        <authorList>
            <person name="Haridas S."/>
            <person name="Albert R."/>
            <person name="Binder M."/>
            <person name="Bloem J."/>
            <person name="Labutti K."/>
            <person name="Salamov A."/>
            <person name="Andreopoulos B."/>
            <person name="Baker S."/>
            <person name="Barry K."/>
            <person name="Bills G."/>
            <person name="Bluhm B."/>
            <person name="Cannon C."/>
            <person name="Castanera R."/>
            <person name="Culley D."/>
            <person name="Daum C."/>
            <person name="Ezra D."/>
            <person name="Gonzalez J."/>
            <person name="Henrissat B."/>
            <person name="Kuo A."/>
            <person name="Liang C."/>
            <person name="Lipzen A."/>
            <person name="Lutzoni F."/>
            <person name="Magnuson J."/>
            <person name="Mondo S."/>
            <person name="Nolan M."/>
            <person name="Ohm R."/>
            <person name="Pangilinan J."/>
            <person name="Park H.-J."/>
            <person name="Ramirez L."/>
            <person name="Alfaro M."/>
            <person name="Sun H."/>
            <person name="Tritt A."/>
            <person name="Yoshinaga Y."/>
            <person name="Zwiers L.-H."/>
            <person name="Turgeon B."/>
            <person name="Goodwin S."/>
            <person name="Spatafora J."/>
            <person name="Crous P."/>
            <person name="Grigoriev I."/>
        </authorList>
    </citation>
    <scope>NUCLEOTIDE SEQUENCE</scope>
    <source>
        <strain evidence="2">CBS 122367</strain>
    </source>
</reference>
<evidence type="ECO:0000256" key="1">
    <source>
        <dbReference type="SAM" id="MobiDB-lite"/>
    </source>
</evidence>
<feature type="compositionally biased region" description="Basic and acidic residues" evidence="1">
    <location>
        <begin position="1"/>
        <end position="19"/>
    </location>
</feature>
<dbReference type="AlphaFoldDB" id="A0A6G1J1U5"/>
<sequence length="144" mass="15302">MSSWYAHDRSLVSESEKAKRMARPRSQVDSTARGRQSLSLAPHHATPSTRLYNAAVLSHRFLFKPEAPPLLHPHYRTSSPGLDGIDDHLDSAGSMQKASDQALEGALVGSGFGLTPHETKDVDAAYGAAPSTPVTLASPSQTAG</sequence>
<feature type="region of interest" description="Disordered" evidence="1">
    <location>
        <begin position="72"/>
        <end position="100"/>
    </location>
</feature>